<dbReference type="EMBL" id="SLXK01000003">
    <property type="protein sequence ID" value="TCP31147.1"/>
    <property type="molecule type" value="Genomic_DNA"/>
</dbReference>
<gene>
    <name evidence="6" type="ORF">EV207_10328</name>
</gene>
<dbReference type="Gene3D" id="3.40.50.150">
    <property type="entry name" value="Vaccinia Virus protein VP39"/>
    <property type="match status" value="1"/>
</dbReference>
<dbReference type="CDD" id="cd02440">
    <property type="entry name" value="AdoMet_MTases"/>
    <property type="match status" value="1"/>
</dbReference>
<dbReference type="OrthoDB" id="43862at2"/>
<dbReference type="InterPro" id="IPR029063">
    <property type="entry name" value="SAM-dependent_MTases_sf"/>
</dbReference>
<keyword evidence="2 6" id="KW-0489">Methyltransferase</keyword>
<keyword evidence="7" id="KW-1185">Reference proteome</keyword>
<keyword evidence="3 6" id="KW-0808">Transferase</keyword>
<dbReference type="AlphaFoldDB" id="A0A4R2P8I1"/>
<comment type="pathway">
    <text evidence="1">Lipid metabolism.</text>
</comment>
<dbReference type="GO" id="GO:0008757">
    <property type="term" value="F:S-adenosylmethionine-dependent methyltransferase activity"/>
    <property type="evidence" value="ECO:0007669"/>
    <property type="project" value="InterPro"/>
</dbReference>
<proteinExistence type="predicted"/>
<evidence type="ECO:0000313" key="7">
    <source>
        <dbReference type="Proteomes" id="UP000295416"/>
    </source>
</evidence>
<dbReference type="Pfam" id="PF08241">
    <property type="entry name" value="Methyltransf_11"/>
    <property type="match status" value="1"/>
</dbReference>
<evidence type="ECO:0000256" key="2">
    <source>
        <dbReference type="ARBA" id="ARBA00022603"/>
    </source>
</evidence>
<accession>A0A4R2P8I1</accession>
<dbReference type="GO" id="GO:0032259">
    <property type="term" value="P:methylation"/>
    <property type="evidence" value="ECO:0007669"/>
    <property type="project" value="UniProtKB-KW"/>
</dbReference>
<comment type="caution">
    <text evidence="6">The sequence shown here is derived from an EMBL/GenBank/DDBJ whole genome shotgun (WGS) entry which is preliminary data.</text>
</comment>
<dbReference type="PANTHER" id="PTHR44307">
    <property type="entry name" value="PHOSPHOETHANOLAMINE METHYLTRANSFERASE"/>
    <property type="match status" value="1"/>
</dbReference>
<sequence length="239" mass="26818">MENKKYLNFLAKLGISSAHPGGRPLTEALMKRETIGRNDRVLDVGCGAGDTSAYLTEHVNCLVTAVDFHPEMIKLASEKAKELNNPFDVIQADAQKLPFAEGSFDRVLSESVTAFTEIPVTLAEYYRVLANKGSLLAIEMTTERELSKPAVKEIQSVYGIQDLYTENEWVTALHDAGFSEVDVFRGDVFVGTDQMLSEVSSFKFSEKLDVEAFEVWMDHIRLMQKYEGVLGYRIYKAIK</sequence>
<organism evidence="6 7">
    <name type="scientific">Scopulibacillus darangshiensis</name>
    <dbReference type="NCBI Taxonomy" id="442528"/>
    <lineage>
        <taxon>Bacteria</taxon>
        <taxon>Bacillati</taxon>
        <taxon>Bacillota</taxon>
        <taxon>Bacilli</taxon>
        <taxon>Bacillales</taxon>
        <taxon>Sporolactobacillaceae</taxon>
        <taxon>Scopulibacillus</taxon>
    </lineage>
</organism>
<evidence type="ECO:0000256" key="1">
    <source>
        <dbReference type="ARBA" id="ARBA00005189"/>
    </source>
</evidence>
<dbReference type="Proteomes" id="UP000295416">
    <property type="component" value="Unassembled WGS sequence"/>
</dbReference>
<dbReference type="PANTHER" id="PTHR44307:SF2">
    <property type="entry name" value="PHOSPHOETHANOLAMINE METHYLTRANSFERASE ISOFORM X1"/>
    <property type="match status" value="1"/>
</dbReference>
<evidence type="ECO:0000313" key="6">
    <source>
        <dbReference type="EMBL" id="TCP31147.1"/>
    </source>
</evidence>
<dbReference type="InterPro" id="IPR013216">
    <property type="entry name" value="Methyltransf_11"/>
</dbReference>
<dbReference type="RefSeq" id="WP_132743650.1">
    <property type="nucleotide sequence ID" value="NZ_SLXK01000003.1"/>
</dbReference>
<evidence type="ECO:0000259" key="5">
    <source>
        <dbReference type="Pfam" id="PF08241"/>
    </source>
</evidence>
<name>A0A4R2P8I1_9BACL</name>
<reference evidence="6 7" key="1">
    <citation type="submission" date="2019-03" db="EMBL/GenBank/DDBJ databases">
        <title>Genomic Encyclopedia of Type Strains, Phase IV (KMG-IV): sequencing the most valuable type-strain genomes for metagenomic binning, comparative biology and taxonomic classification.</title>
        <authorList>
            <person name="Goeker M."/>
        </authorList>
    </citation>
    <scope>NUCLEOTIDE SEQUENCE [LARGE SCALE GENOMIC DNA]</scope>
    <source>
        <strain evidence="6 7">DSM 19377</strain>
    </source>
</reference>
<evidence type="ECO:0000256" key="4">
    <source>
        <dbReference type="ARBA" id="ARBA00025707"/>
    </source>
</evidence>
<evidence type="ECO:0000256" key="3">
    <source>
        <dbReference type="ARBA" id="ARBA00022679"/>
    </source>
</evidence>
<dbReference type="SUPFAM" id="SSF53335">
    <property type="entry name" value="S-adenosyl-L-methionine-dependent methyltransferases"/>
    <property type="match status" value="1"/>
</dbReference>
<protein>
    <submittedName>
        <fullName evidence="6">Methyltransferase family protein</fullName>
    </submittedName>
</protein>
<comment type="pathway">
    <text evidence="4">Phospholipid metabolism.</text>
</comment>
<feature type="domain" description="Methyltransferase type 11" evidence="5">
    <location>
        <begin position="42"/>
        <end position="136"/>
    </location>
</feature>